<comment type="caution">
    <text evidence="1">The sequence shown here is derived from an EMBL/GenBank/DDBJ whole genome shotgun (WGS) entry which is preliminary data.</text>
</comment>
<keyword evidence="2" id="KW-1185">Reference proteome</keyword>
<dbReference type="RefSeq" id="WP_182552814.1">
    <property type="nucleotide sequence ID" value="NZ_JACGXN010000024.1"/>
</dbReference>
<dbReference type="EMBL" id="JACGXN010000024">
    <property type="protein sequence ID" value="MBA8882121.1"/>
    <property type="molecule type" value="Genomic_DNA"/>
</dbReference>
<accession>A0A839EPV7</accession>
<gene>
    <name evidence="1" type="ORF">FHW16_005869</name>
</gene>
<evidence type="ECO:0000313" key="1">
    <source>
        <dbReference type="EMBL" id="MBA8882121.1"/>
    </source>
</evidence>
<protein>
    <submittedName>
        <fullName evidence="1">Uncharacterized protein</fullName>
    </submittedName>
</protein>
<evidence type="ECO:0000313" key="2">
    <source>
        <dbReference type="Proteomes" id="UP000549052"/>
    </source>
</evidence>
<dbReference type="SUPFAM" id="SSF52096">
    <property type="entry name" value="ClpP/crotonase"/>
    <property type="match status" value="1"/>
</dbReference>
<dbReference type="Proteomes" id="UP000549052">
    <property type="component" value="Unassembled WGS sequence"/>
</dbReference>
<dbReference type="AlphaFoldDB" id="A0A839EPV7"/>
<reference evidence="1 2" key="1">
    <citation type="submission" date="2020-07" db="EMBL/GenBank/DDBJ databases">
        <title>Genomic Encyclopedia of Type Strains, Phase IV (KMG-V): Genome sequencing to study the core and pangenomes of soil and plant-associated prokaryotes.</title>
        <authorList>
            <person name="Whitman W."/>
        </authorList>
    </citation>
    <scope>NUCLEOTIDE SEQUENCE [LARGE SCALE GENOMIC DNA]</scope>
    <source>
        <strain evidence="1 2">AN3</strain>
    </source>
</reference>
<organism evidence="1 2">
    <name type="scientific">Phyllobacterium myrsinacearum</name>
    <dbReference type="NCBI Taxonomy" id="28101"/>
    <lineage>
        <taxon>Bacteria</taxon>
        <taxon>Pseudomonadati</taxon>
        <taxon>Pseudomonadota</taxon>
        <taxon>Alphaproteobacteria</taxon>
        <taxon>Hyphomicrobiales</taxon>
        <taxon>Phyllobacteriaceae</taxon>
        <taxon>Phyllobacterium</taxon>
    </lineage>
</organism>
<dbReference type="InterPro" id="IPR029045">
    <property type="entry name" value="ClpP/crotonase-like_dom_sf"/>
</dbReference>
<dbReference type="PROSITE" id="PS51257">
    <property type="entry name" value="PROKAR_LIPOPROTEIN"/>
    <property type="match status" value="1"/>
</dbReference>
<dbReference type="Gene3D" id="3.90.226.10">
    <property type="entry name" value="2-enoyl-CoA Hydratase, Chain A, domain 1"/>
    <property type="match status" value="1"/>
</dbReference>
<sequence length="315" mass="34444">MFGYRLAGSNVLSGAFACILIALFLSLSLNRPVLAAKKPVKEPAVQSMRFAVVRMAVPTCEPGCPEWISASGTILGDTPAKLRKILKVMGKRRLPIIMESNGGNVDAAMEVGRVIRKRGLDVAIGKTRFDGCNPDQKCKPDRYADGAYAGFPYPAGAYCLSACPYILAAGEKRFVGPWALIGVHQITQVYTQTRITYQTRYRMVNGKKKVLDTKIIGRKPAGSYERTDLSKGYRKKLLAYFTEMGVDPTIVDRMLAVPAKDISVLTQDELTQYKLVTGTGDVSDLAATRICTQDSKPANCVELKPLPTKVVSRID</sequence>
<proteinExistence type="predicted"/>
<name>A0A839EPV7_9HYPH</name>